<evidence type="ECO:0000313" key="2">
    <source>
        <dbReference type="EMBL" id="GFO21509.1"/>
    </source>
</evidence>
<evidence type="ECO:0000313" key="3">
    <source>
        <dbReference type="Proteomes" id="UP000735302"/>
    </source>
</evidence>
<reference evidence="2 3" key="1">
    <citation type="journal article" date="2021" name="Elife">
        <title>Chloroplast acquisition without the gene transfer in kleptoplastic sea slugs, Plakobranchus ocellatus.</title>
        <authorList>
            <person name="Maeda T."/>
            <person name="Takahashi S."/>
            <person name="Yoshida T."/>
            <person name="Shimamura S."/>
            <person name="Takaki Y."/>
            <person name="Nagai Y."/>
            <person name="Toyoda A."/>
            <person name="Suzuki Y."/>
            <person name="Arimoto A."/>
            <person name="Ishii H."/>
            <person name="Satoh N."/>
            <person name="Nishiyama T."/>
            <person name="Hasebe M."/>
            <person name="Maruyama T."/>
            <person name="Minagawa J."/>
            <person name="Obokata J."/>
            <person name="Shigenobu S."/>
        </authorList>
    </citation>
    <scope>NUCLEOTIDE SEQUENCE [LARGE SCALE GENOMIC DNA]</scope>
</reference>
<comment type="caution">
    <text evidence="2">The sequence shown here is derived from an EMBL/GenBank/DDBJ whole genome shotgun (WGS) entry which is preliminary data.</text>
</comment>
<keyword evidence="3" id="KW-1185">Reference proteome</keyword>
<evidence type="ECO:0000256" key="1">
    <source>
        <dbReference type="SAM" id="MobiDB-lite"/>
    </source>
</evidence>
<dbReference type="AlphaFoldDB" id="A0AAV4BT09"/>
<dbReference type="Proteomes" id="UP000735302">
    <property type="component" value="Unassembled WGS sequence"/>
</dbReference>
<accession>A0AAV4BT09</accession>
<name>A0AAV4BT09_9GAST</name>
<organism evidence="2 3">
    <name type="scientific">Plakobranchus ocellatus</name>
    <dbReference type="NCBI Taxonomy" id="259542"/>
    <lineage>
        <taxon>Eukaryota</taxon>
        <taxon>Metazoa</taxon>
        <taxon>Spiralia</taxon>
        <taxon>Lophotrochozoa</taxon>
        <taxon>Mollusca</taxon>
        <taxon>Gastropoda</taxon>
        <taxon>Heterobranchia</taxon>
        <taxon>Euthyneura</taxon>
        <taxon>Panpulmonata</taxon>
        <taxon>Sacoglossa</taxon>
        <taxon>Placobranchoidea</taxon>
        <taxon>Plakobranchidae</taxon>
        <taxon>Plakobranchus</taxon>
    </lineage>
</organism>
<protein>
    <recommendedName>
        <fullName evidence="4">Galectin</fullName>
    </recommendedName>
</protein>
<proteinExistence type="predicted"/>
<feature type="region of interest" description="Disordered" evidence="1">
    <location>
        <begin position="14"/>
        <end position="41"/>
    </location>
</feature>
<gene>
    <name evidence="2" type="ORF">PoB_004801400</name>
</gene>
<sequence length="192" mass="21248">MLIFPTVKGNPRSLTPVSADSGQQHCTGGRPHEGRGSSSRTQITFHRSGYRASHNGAFVKPNVPCHALLCTIADRVAHRQLVRLVRVYPQLFLGVFMAARRAVCSLLRSWDFCPGLESWTGVNGGIKFPRMGTIILHRCGSTERYSLQVRSGKTLSPGVNFDVIVYHIRLFIQRDTTSGQGLEPSVSNCREI</sequence>
<feature type="compositionally biased region" description="Polar residues" evidence="1">
    <location>
        <begin position="14"/>
        <end position="26"/>
    </location>
</feature>
<dbReference type="EMBL" id="BLXT01005260">
    <property type="protein sequence ID" value="GFO21509.1"/>
    <property type="molecule type" value="Genomic_DNA"/>
</dbReference>
<evidence type="ECO:0008006" key="4">
    <source>
        <dbReference type="Google" id="ProtNLM"/>
    </source>
</evidence>